<feature type="transmembrane region" description="Helical" evidence="5">
    <location>
        <begin position="104"/>
        <end position="121"/>
    </location>
</feature>
<reference evidence="6" key="1">
    <citation type="submission" date="2019-12" db="EMBL/GenBank/DDBJ databases">
        <authorList>
            <person name="zhang j."/>
            <person name="sun C.M."/>
        </authorList>
    </citation>
    <scope>NUCLEOTIDE SEQUENCE</scope>
    <source>
        <strain evidence="6">NS-1</strain>
    </source>
</reference>
<sequence>MITRFLIYGFSGWCIEIFWTGLGSLLRGDIKLRGWTYLWMFPIYGLAISLEPVHNYIRDWPIILRGGIYTIIIFMIEYITGWAIKESAGLCPWDYSNTPFSLNGLIRLDYAPAWFIIGLLFEQLHDTIANISI</sequence>
<dbReference type="Pfam" id="PF06541">
    <property type="entry name" value="ABC_trans_CmpB"/>
    <property type="match status" value="1"/>
</dbReference>
<evidence type="ECO:0000256" key="5">
    <source>
        <dbReference type="SAM" id="Phobius"/>
    </source>
</evidence>
<dbReference type="InterPro" id="IPR010540">
    <property type="entry name" value="CmpB_TMEM229"/>
</dbReference>
<proteinExistence type="predicted"/>
<dbReference type="AlphaFoldDB" id="A0A8A7KIE0"/>
<dbReference type="RefSeq" id="WP_230869265.1">
    <property type="nucleotide sequence ID" value="NZ_CP046640.1"/>
</dbReference>
<accession>A0A8A7KIE0</accession>
<gene>
    <name evidence="6" type="ORF">GM661_06410</name>
</gene>
<dbReference type="Proteomes" id="UP000665020">
    <property type="component" value="Chromosome"/>
</dbReference>
<organism evidence="6 7">
    <name type="scientific">Iocasia fonsfrigidae</name>
    <dbReference type="NCBI Taxonomy" id="2682810"/>
    <lineage>
        <taxon>Bacteria</taxon>
        <taxon>Bacillati</taxon>
        <taxon>Bacillota</taxon>
        <taxon>Clostridia</taxon>
        <taxon>Halanaerobiales</taxon>
        <taxon>Halanaerobiaceae</taxon>
        <taxon>Iocasia</taxon>
    </lineage>
</organism>
<evidence type="ECO:0000256" key="1">
    <source>
        <dbReference type="ARBA" id="ARBA00004141"/>
    </source>
</evidence>
<feature type="transmembrane region" description="Helical" evidence="5">
    <location>
        <begin position="5"/>
        <end position="26"/>
    </location>
</feature>
<evidence type="ECO:0000256" key="4">
    <source>
        <dbReference type="ARBA" id="ARBA00023136"/>
    </source>
</evidence>
<keyword evidence="2 5" id="KW-0812">Transmembrane</keyword>
<protein>
    <submittedName>
        <fullName evidence="6">Uncharacterized protein</fullName>
    </submittedName>
</protein>
<keyword evidence="3 5" id="KW-1133">Transmembrane helix</keyword>
<feature type="transmembrane region" description="Helical" evidence="5">
    <location>
        <begin position="32"/>
        <end position="50"/>
    </location>
</feature>
<dbReference type="KEGG" id="ifn:GM661_06410"/>
<dbReference type="GO" id="GO:0016020">
    <property type="term" value="C:membrane"/>
    <property type="evidence" value="ECO:0007669"/>
    <property type="project" value="UniProtKB-SubCell"/>
</dbReference>
<keyword evidence="4 5" id="KW-0472">Membrane</keyword>
<evidence type="ECO:0000256" key="3">
    <source>
        <dbReference type="ARBA" id="ARBA00022989"/>
    </source>
</evidence>
<evidence type="ECO:0000313" key="7">
    <source>
        <dbReference type="Proteomes" id="UP000665020"/>
    </source>
</evidence>
<comment type="subcellular location">
    <subcellularLocation>
        <location evidence="1">Membrane</location>
        <topology evidence="1">Multi-pass membrane protein</topology>
    </subcellularLocation>
</comment>
<evidence type="ECO:0000256" key="2">
    <source>
        <dbReference type="ARBA" id="ARBA00022692"/>
    </source>
</evidence>
<dbReference type="PANTHER" id="PTHR31746:SF2">
    <property type="entry name" value="TRANSMEMBRANE PROTEIN 229A"/>
    <property type="match status" value="1"/>
</dbReference>
<name>A0A8A7KIE0_9FIRM</name>
<keyword evidence="7" id="KW-1185">Reference proteome</keyword>
<dbReference type="EMBL" id="CP046640">
    <property type="protein sequence ID" value="QTL97642.1"/>
    <property type="molecule type" value="Genomic_DNA"/>
</dbReference>
<dbReference type="PANTHER" id="PTHR31746">
    <property type="entry name" value="TRANSMEMBRANE PROTEIN 229 FAMILY MEMBER"/>
    <property type="match status" value="1"/>
</dbReference>
<evidence type="ECO:0000313" key="6">
    <source>
        <dbReference type="EMBL" id="QTL97642.1"/>
    </source>
</evidence>
<feature type="transmembrane region" description="Helical" evidence="5">
    <location>
        <begin position="62"/>
        <end position="84"/>
    </location>
</feature>